<dbReference type="EMBL" id="SEOQ01000810">
    <property type="protein sequence ID" value="TFY56651.1"/>
    <property type="molecule type" value="Genomic_DNA"/>
</dbReference>
<reference evidence="2 3" key="1">
    <citation type="submission" date="2019-02" db="EMBL/GenBank/DDBJ databases">
        <title>Genome sequencing of the rare red list fungi Dentipellis fragilis.</title>
        <authorList>
            <person name="Buettner E."/>
            <person name="Kellner H."/>
        </authorList>
    </citation>
    <scope>NUCLEOTIDE SEQUENCE [LARGE SCALE GENOMIC DNA]</scope>
    <source>
        <strain evidence="2 3">DSM 105465</strain>
    </source>
</reference>
<accession>A0A4Y9Y5E6</accession>
<gene>
    <name evidence="2" type="ORF">EVG20_g8844</name>
</gene>
<organism evidence="2 3">
    <name type="scientific">Dentipellis fragilis</name>
    <dbReference type="NCBI Taxonomy" id="205917"/>
    <lineage>
        <taxon>Eukaryota</taxon>
        <taxon>Fungi</taxon>
        <taxon>Dikarya</taxon>
        <taxon>Basidiomycota</taxon>
        <taxon>Agaricomycotina</taxon>
        <taxon>Agaricomycetes</taxon>
        <taxon>Russulales</taxon>
        <taxon>Hericiaceae</taxon>
        <taxon>Dentipellis</taxon>
    </lineage>
</organism>
<dbReference type="AlphaFoldDB" id="A0A4Y9Y5E6"/>
<comment type="caution">
    <text evidence="2">The sequence shown here is derived from an EMBL/GenBank/DDBJ whole genome shotgun (WGS) entry which is preliminary data.</text>
</comment>
<dbReference type="Proteomes" id="UP000298327">
    <property type="component" value="Unassembled WGS sequence"/>
</dbReference>
<protein>
    <submittedName>
        <fullName evidence="2">Uncharacterized protein</fullName>
    </submittedName>
</protein>
<proteinExistence type="predicted"/>
<keyword evidence="3" id="KW-1185">Reference proteome</keyword>
<feature type="non-terminal residue" evidence="2">
    <location>
        <position position="1"/>
    </location>
</feature>
<feature type="region of interest" description="Disordered" evidence="1">
    <location>
        <begin position="90"/>
        <end position="136"/>
    </location>
</feature>
<dbReference type="OrthoDB" id="3365698at2759"/>
<evidence type="ECO:0000313" key="3">
    <source>
        <dbReference type="Proteomes" id="UP000298327"/>
    </source>
</evidence>
<evidence type="ECO:0000256" key="1">
    <source>
        <dbReference type="SAM" id="MobiDB-lite"/>
    </source>
</evidence>
<name>A0A4Y9Y5E6_9AGAM</name>
<evidence type="ECO:0000313" key="2">
    <source>
        <dbReference type="EMBL" id="TFY56651.1"/>
    </source>
</evidence>
<sequence>RGLPTLTLGRPSSSFFTYIKSRSSLLTPPLFTGSTLAGGDSEQGHGHGHGHEQGYSIVRVHSAGQQITVNTSAAHRSTSVLIVPVDVQPPHQQQQQLEEGTLAGQDASPAKRRACASDDVEAQAGETGATSPGPTAALTTLIDTTMSSTTPIVEDNVSTAVPEESEFWSSVLSSRLASTAGITPFSLPTERERAQQLVLLEMKALQHMASATGRRYNAMSKIAIQVPFLRGQRLHEYDPQPRQESDNSLGYQGLAPRCPEKTMGCILQAFHRVENVVFRESNDHVAAFLKTSMPLLLSLEVHDPQGFETIDIPLEIFTGCAPRLRRIVLTGACFELPVGIHWQMNNLTSFTIDTNSYTFDSITHLRRVFGSMPNLQVLTVLHFSAPPFPFQLPEVMASSRKECLLLPPLADFTIQAISSILVPVFAAFRIAPGTNVALHHIWEYNDYAGRGVGEAAPCTLISAWIEDWSGDAGSLAARISFDAGIRPDFNILGNHKWMIELKRCFDEDRAYPDTGGDSATGTGDGVHSVELEPKFCYQASDNQYTLRECILAAILLPRGPRALTIYGSADDGTPKPRWRKLFEECQYIEHLCLTAADWLVHFIREWRTGGILFPNLKTLWIRNVDLTAATLSRAGAVDPAASPPRDSEPPLASQMVLERFIEQQRSSKPLDILYLMDSMVPEGWVEQLKSVVTVRLGHGDSQAPSCMRFGPARK</sequence>